<evidence type="ECO:0000313" key="3">
    <source>
        <dbReference type="Proteomes" id="UP000543804"/>
    </source>
</evidence>
<name>A0A848B957_9FIRM</name>
<sequence>MIFTIAQTFFYALWQAFGYSMATLGLHRAGLLHRQRHLRAFLWLLAINLCGTLTFGAAAWQSASQPAAILLICVGILIFCVCHLWLLWKHMRQSEHEKSR</sequence>
<dbReference type="Proteomes" id="UP000543804">
    <property type="component" value="Unassembled WGS sequence"/>
</dbReference>
<evidence type="ECO:0000256" key="1">
    <source>
        <dbReference type="SAM" id="Phobius"/>
    </source>
</evidence>
<keyword evidence="1" id="KW-0812">Transmembrane</keyword>
<dbReference type="AlphaFoldDB" id="A0A848B957"/>
<evidence type="ECO:0000313" key="2">
    <source>
        <dbReference type="EMBL" id="NMD98485.1"/>
    </source>
</evidence>
<keyword evidence="1" id="KW-0472">Membrane</keyword>
<dbReference type="EMBL" id="JABAFA010000005">
    <property type="protein sequence ID" value="NMD98485.1"/>
    <property type="molecule type" value="Genomic_DNA"/>
</dbReference>
<comment type="caution">
    <text evidence="2">The sequence shown here is derived from an EMBL/GenBank/DDBJ whole genome shotgun (WGS) entry which is preliminary data.</text>
</comment>
<feature type="transmembrane region" description="Helical" evidence="1">
    <location>
        <begin position="12"/>
        <end position="29"/>
    </location>
</feature>
<keyword evidence="1" id="KW-1133">Transmembrane helix</keyword>
<organism evidence="2 3">
    <name type="scientific">Selenomonas bovis</name>
    <dbReference type="NCBI Taxonomy" id="416586"/>
    <lineage>
        <taxon>Bacteria</taxon>
        <taxon>Bacillati</taxon>
        <taxon>Bacillota</taxon>
        <taxon>Negativicutes</taxon>
        <taxon>Selenomonadales</taxon>
        <taxon>Selenomonadaceae</taxon>
        <taxon>Selenomonas</taxon>
    </lineage>
</organism>
<accession>A0A848B957</accession>
<keyword evidence="3" id="KW-1185">Reference proteome</keyword>
<dbReference type="RefSeq" id="WP_164175193.1">
    <property type="nucleotide sequence ID" value="NZ_JABAFA010000005.1"/>
</dbReference>
<feature type="transmembrane region" description="Helical" evidence="1">
    <location>
        <begin position="67"/>
        <end position="88"/>
    </location>
</feature>
<feature type="transmembrane region" description="Helical" evidence="1">
    <location>
        <begin position="41"/>
        <end position="61"/>
    </location>
</feature>
<reference evidence="2 3" key="1">
    <citation type="submission" date="2020-04" db="EMBL/GenBank/DDBJ databases">
        <authorList>
            <person name="Hitch T.C.A."/>
            <person name="Wylensek D."/>
            <person name="Clavel T."/>
        </authorList>
    </citation>
    <scope>NUCLEOTIDE SEQUENCE [LARGE SCALE GENOMIC DNA]</scope>
    <source>
        <strain evidence="2 3">PG-130-P53-12</strain>
    </source>
</reference>
<gene>
    <name evidence="2" type="ORF">HF878_03170</name>
</gene>
<proteinExistence type="predicted"/>
<protein>
    <submittedName>
        <fullName evidence="2">Uncharacterized protein</fullName>
    </submittedName>
</protein>